<dbReference type="NCBIfam" id="TIGR00256">
    <property type="entry name" value="D-aminoacyl-tRNA deacylase"/>
    <property type="match status" value="1"/>
</dbReference>
<dbReference type="GO" id="GO:0019478">
    <property type="term" value="P:D-amino acid catabolic process"/>
    <property type="evidence" value="ECO:0007669"/>
    <property type="project" value="UniProtKB-UniRule"/>
</dbReference>
<dbReference type="EC" id="3.1.1.-" evidence="2"/>
<dbReference type="InterPro" id="IPR023509">
    <property type="entry name" value="DTD-like_sf"/>
</dbReference>
<keyword evidence="2" id="KW-0378">Hydrolase</keyword>
<dbReference type="CDD" id="cd00563">
    <property type="entry name" value="Dtyr_deacylase"/>
    <property type="match status" value="1"/>
</dbReference>
<organism evidence="3 4">
    <name type="scientific">Hydrogenobacter hydrogenophilus</name>
    <dbReference type="NCBI Taxonomy" id="35835"/>
    <lineage>
        <taxon>Bacteria</taxon>
        <taxon>Pseudomonadati</taxon>
        <taxon>Aquificota</taxon>
        <taxon>Aquificia</taxon>
        <taxon>Aquificales</taxon>
        <taxon>Aquificaceae</taxon>
        <taxon>Hydrogenobacter</taxon>
    </lineage>
</organism>
<dbReference type="Gene3D" id="3.50.80.10">
    <property type="entry name" value="D-tyrosyl-tRNA(Tyr) deacylase"/>
    <property type="match status" value="1"/>
</dbReference>
<dbReference type="GO" id="GO:0106026">
    <property type="term" value="F:Gly-tRNA(Ala) deacylase activity"/>
    <property type="evidence" value="ECO:0007669"/>
    <property type="project" value="UniProtKB-UniRule"/>
</dbReference>
<dbReference type="Pfam" id="PF02580">
    <property type="entry name" value="Tyr_Deacylase"/>
    <property type="match status" value="1"/>
</dbReference>
<sequence length="147" mass="16416">MRAIVQRVKASWVLVDGEEVGRIGTGLNVLLGVGRGDTQEDADKLADKILNLRVFEDEKGKFNYSVLDVKGSVLVVSQFTLYANLRKGRRPSFEEAEDPKKAQELYNYFVEVMSKSVPVSTGRFGASMEVHIVNWGPATFFLDSKEL</sequence>
<comment type="domain">
    <text evidence="2">A Gly-cisPro motif from one monomer fits into the active site of the other monomer to allow specific chiral rejection of L-amino acids.</text>
</comment>
<dbReference type="AlphaFoldDB" id="A0A285P1Q6"/>
<feature type="short sequence motif" description="Gly-cisPro motif, important for rejection of L-amino acids" evidence="2">
    <location>
        <begin position="136"/>
        <end position="137"/>
    </location>
</feature>
<dbReference type="GO" id="GO:0043908">
    <property type="term" value="F:Ser(Gly)-tRNA(Ala) hydrolase activity"/>
    <property type="evidence" value="ECO:0007669"/>
    <property type="project" value="UniProtKB-UniRule"/>
</dbReference>
<comment type="function">
    <text evidence="2">An aminoacyl-tRNA editing enzyme that deacylates mischarged D-aminoacyl-tRNAs. Also deacylates mischarged glycyl-tRNA(Ala), protecting cells against glycine mischarging by AlaRS. Acts via tRNA-based rather than protein-based catalysis; rejects L-amino acids rather than detecting D-amino acids in the active site. By recycling D-aminoacyl-tRNA to D-amino acids and free tRNA molecules, this enzyme counteracts the toxicity associated with the formation of D-aminoacyl-tRNA entities in vivo and helps enforce protein L-homochirality.</text>
</comment>
<dbReference type="GO" id="GO:0051500">
    <property type="term" value="F:D-tyrosyl-tRNA(Tyr) deacylase activity"/>
    <property type="evidence" value="ECO:0007669"/>
    <property type="project" value="TreeGrafter"/>
</dbReference>
<dbReference type="EC" id="3.1.1.96" evidence="2"/>
<dbReference type="RefSeq" id="WP_096602696.1">
    <property type="nucleotide sequence ID" value="NZ_OBEN01000008.1"/>
</dbReference>
<evidence type="ECO:0000256" key="2">
    <source>
        <dbReference type="HAMAP-Rule" id="MF_00518"/>
    </source>
</evidence>
<proteinExistence type="inferred from homology"/>
<name>A0A285P1Q6_9AQUI</name>
<dbReference type="GO" id="GO:0000049">
    <property type="term" value="F:tRNA binding"/>
    <property type="evidence" value="ECO:0007669"/>
    <property type="project" value="UniProtKB-UniRule"/>
</dbReference>
<evidence type="ECO:0000313" key="4">
    <source>
        <dbReference type="Proteomes" id="UP000218627"/>
    </source>
</evidence>
<dbReference type="PANTHER" id="PTHR10472:SF5">
    <property type="entry name" value="D-AMINOACYL-TRNA DEACYLASE 1"/>
    <property type="match status" value="1"/>
</dbReference>
<comment type="catalytic activity">
    <reaction evidence="2">
        <text>a D-aminoacyl-tRNA + H2O = a tRNA + a D-alpha-amino acid + H(+)</text>
        <dbReference type="Rhea" id="RHEA:13953"/>
        <dbReference type="Rhea" id="RHEA-COMP:10123"/>
        <dbReference type="Rhea" id="RHEA-COMP:10124"/>
        <dbReference type="ChEBI" id="CHEBI:15377"/>
        <dbReference type="ChEBI" id="CHEBI:15378"/>
        <dbReference type="ChEBI" id="CHEBI:59871"/>
        <dbReference type="ChEBI" id="CHEBI:78442"/>
        <dbReference type="ChEBI" id="CHEBI:79333"/>
        <dbReference type="EC" id="3.1.1.96"/>
    </reaction>
</comment>
<comment type="similarity">
    <text evidence="1 2">Belongs to the DTD family.</text>
</comment>
<comment type="subunit">
    <text evidence="2">Homodimer.</text>
</comment>
<dbReference type="FunFam" id="3.50.80.10:FF:000001">
    <property type="entry name" value="D-aminoacyl-tRNA deacylase"/>
    <property type="match status" value="1"/>
</dbReference>
<comment type="subcellular location">
    <subcellularLocation>
        <location evidence="2">Cytoplasm</location>
    </subcellularLocation>
</comment>
<dbReference type="HAMAP" id="MF_00518">
    <property type="entry name" value="Deacylase_Dtd"/>
    <property type="match status" value="1"/>
</dbReference>
<evidence type="ECO:0000256" key="1">
    <source>
        <dbReference type="ARBA" id="ARBA00009673"/>
    </source>
</evidence>
<accession>A0A285P1Q6</accession>
<dbReference type="InterPro" id="IPR003732">
    <property type="entry name" value="Daa-tRNA_deacyls_DTD"/>
</dbReference>
<keyword evidence="2" id="KW-0820">tRNA-binding</keyword>
<reference evidence="4" key="1">
    <citation type="submission" date="2017-09" db="EMBL/GenBank/DDBJ databases">
        <authorList>
            <person name="Varghese N."/>
            <person name="Submissions S."/>
        </authorList>
    </citation>
    <scope>NUCLEOTIDE SEQUENCE [LARGE SCALE GENOMIC DNA]</scope>
    <source>
        <strain evidence="4">DSM 2913</strain>
    </source>
</reference>
<dbReference type="PANTHER" id="PTHR10472">
    <property type="entry name" value="D-TYROSYL-TRNA TYR DEACYLASE"/>
    <property type="match status" value="1"/>
</dbReference>
<comment type="catalytic activity">
    <reaction evidence="2">
        <text>glycyl-tRNA(Ala) + H2O = tRNA(Ala) + glycine + H(+)</text>
        <dbReference type="Rhea" id="RHEA:53744"/>
        <dbReference type="Rhea" id="RHEA-COMP:9657"/>
        <dbReference type="Rhea" id="RHEA-COMP:13640"/>
        <dbReference type="ChEBI" id="CHEBI:15377"/>
        <dbReference type="ChEBI" id="CHEBI:15378"/>
        <dbReference type="ChEBI" id="CHEBI:57305"/>
        <dbReference type="ChEBI" id="CHEBI:78442"/>
        <dbReference type="ChEBI" id="CHEBI:78522"/>
    </reaction>
</comment>
<dbReference type="Proteomes" id="UP000218627">
    <property type="component" value="Unassembled WGS sequence"/>
</dbReference>
<keyword evidence="2" id="KW-0694">RNA-binding</keyword>
<keyword evidence="2" id="KW-0963">Cytoplasm</keyword>
<protein>
    <recommendedName>
        <fullName evidence="2">D-aminoacyl-tRNA deacylase</fullName>
        <shortName evidence="2">DTD</shortName>
        <ecNumber evidence="2">3.1.1.96</ecNumber>
    </recommendedName>
    <alternativeName>
        <fullName evidence="2">Gly-tRNA(Ala) deacylase</fullName>
        <ecNumber evidence="2">3.1.1.-</ecNumber>
    </alternativeName>
</protein>
<dbReference type="OrthoDB" id="9801395at2"/>
<keyword evidence="4" id="KW-1185">Reference proteome</keyword>
<dbReference type="SUPFAM" id="SSF69500">
    <property type="entry name" value="DTD-like"/>
    <property type="match status" value="1"/>
</dbReference>
<dbReference type="GO" id="GO:0005737">
    <property type="term" value="C:cytoplasm"/>
    <property type="evidence" value="ECO:0007669"/>
    <property type="project" value="UniProtKB-SubCell"/>
</dbReference>
<evidence type="ECO:0000313" key="3">
    <source>
        <dbReference type="EMBL" id="SNZ15388.1"/>
    </source>
</evidence>
<gene>
    <name evidence="2" type="primary">dtd</name>
    <name evidence="3" type="ORF">SAMN06265353_1356</name>
</gene>
<dbReference type="EMBL" id="OBEN01000008">
    <property type="protein sequence ID" value="SNZ15388.1"/>
    <property type="molecule type" value="Genomic_DNA"/>
</dbReference>